<accession>A0A840YPB7</accession>
<organism evidence="2 3">
    <name type="scientific">Sphingomonas xinjiangensis</name>
    <dbReference type="NCBI Taxonomy" id="643568"/>
    <lineage>
        <taxon>Bacteria</taxon>
        <taxon>Pseudomonadati</taxon>
        <taxon>Pseudomonadota</taxon>
        <taxon>Alphaproteobacteria</taxon>
        <taxon>Sphingomonadales</taxon>
        <taxon>Sphingomonadaceae</taxon>
        <taxon>Sphingomonas</taxon>
    </lineage>
</organism>
<dbReference type="AlphaFoldDB" id="A0A840YPB7"/>
<keyword evidence="1" id="KW-0472">Membrane</keyword>
<sequence length="46" mass="4859">MATAPREQREEPVLDGGVLRGVLIASALSVPFWVISGALVLKALVQ</sequence>
<keyword evidence="3" id="KW-1185">Reference proteome</keyword>
<protein>
    <submittedName>
        <fullName evidence="2">Uncharacterized protein</fullName>
    </submittedName>
</protein>
<feature type="transmembrane region" description="Helical" evidence="1">
    <location>
        <begin position="22"/>
        <end position="45"/>
    </location>
</feature>
<evidence type="ECO:0000313" key="3">
    <source>
        <dbReference type="Proteomes" id="UP000527143"/>
    </source>
</evidence>
<gene>
    <name evidence="2" type="ORF">FHT02_003336</name>
</gene>
<dbReference type="Proteomes" id="UP000527143">
    <property type="component" value="Unassembled WGS sequence"/>
</dbReference>
<evidence type="ECO:0000256" key="1">
    <source>
        <dbReference type="SAM" id="Phobius"/>
    </source>
</evidence>
<reference evidence="2 3" key="1">
    <citation type="submission" date="2020-08" db="EMBL/GenBank/DDBJ databases">
        <title>Genomic Encyclopedia of Type Strains, Phase IV (KMG-IV): sequencing the most valuable type-strain genomes for metagenomic binning, comparative biology and taxonomic classification.</title>
        <authorList>
            <person name="Goeker M."/>
        </authorList>
    </citation>
    <scope>NUCLEOTIDE SEQUENCE [LARGE SCALE GENOMIC DNA]</scope>
    <source>
        <strain evidence="2 3">DSM 26736</strain>
    </source>
</reference>
<keyword evidence="1" id="KW-0812">Transmembrane</keyword>
<dbReference type="EMBL" id="JACIJF010000012">
    <property type="protein sequence ID" value="MBB5712080.1"/>
    <property type="molecule type" value="Genomic_DNA"/>
</dbReference>
<keyword evidence="1" id="KW-1133">Transmembrane helix</keyword>
<comment type="caution">
    <text evidence="2">The sequence shown here is derived from an EMBL/GenBank/DDBJ whole genome shotgun (WGS) entry which is preliminary data.</text>
</comment>
<name>A0A840YPB7_9SPHN</name>
<proteinExistence type="predicted"/>
<evidence type="ECO:0000313" key="2">
    <source>
        <dbReference type="EMBL" id="MBB5712080.1"/>
    </source>
</evidence>